<name>A0A1E1WTV8_PECGO</name>
<dbReference type="InterPro" id="IPR050527">
    <property type="entry name" value="Snail/Krueppel_Znf"/>
</dbReference>
<proteinExistence type="inferred from homology"/>
<evidence type="ECO:0000313" key="11">
    <source>
        <dbReference type="EMBL" id="JAT90440.1"/>
    </source>
</evidence>
<evidence type="ECO:0000256" key="5">
    <source>
        <dbReference type="ARBA" id="ARBA00022833"/>
    </source>
</evidence>
<keyword evidence="3" id="KW-0677">Repeat</keyword>
<dbReference type="SUPFAM" id="SSF57667">
    <property type="entry name" value="beta-beta-alpha zinc fingers"/>
    <property type="match status" value="2"/>
</dbReference>
<evidence type="ECO:0000256" key="8">
    <source>
        <dbReference type="ARBA" id="ARBA00037948"/>
    </source>
</evidence>
<dbReference type="SMART" id="SM00355">
    <property type="entry name" value="ZnF_C2H2"/>
    <property type="match status" value="4"/>
</dbReference>
<evidence type="ECO:0000256" key="4">
    <source>
        <dbReference type="ARBA" id="ARBA00022771"/>
    </source>
</evidence>
<protein>
    <recommendedName>
        <fullName evidence="10">C2H2-type domain-containing protein</fullName>
    </recommendedName>
</protein>
<dbReference type="AlphaFoldDB" id="A0A1E1WTV8"/>
<accession>A0A1E1WTV8</accession>
<dbReference type="GO" id="GO:0005634">
    <property type="term" value="C:nucleus"/>
    <property type="evidence" value="ECO:0007669"/>
    <property type="project" value="UniProtKB-SubCell"/>
</dbReference>
<dbReference type="EMBL" id="GDQN01000614">
    <property type="protein sequence ID" value="JAT90440.1"/>
    <property type="molecule type" value="Transcribed_RNA"/>
</dbReference>
<dbReference type="InterPro" id="IPR013087">
    <property type="entry name" value="Znf_C2H2_type"/>
</dbReference>
<evidence type="ECO:0000256" key="2">
    <source>
        <dbReference type="ARBA" id="ARBA00022723"/>
    </source>
</evidence>
<evidence type="ECO:0000259" key="10">
    <source>
        <dbReference type="PROSITE" id="PS50157"/>
    </source>
</evidence>
<reference evidence="11" key="1">
    <citation type="submission" date="2015-09" db="EMBL/GenBank/DDBJ databases">
        <title>De novo assembly of Pectinophora gossypiella (Pink Bollworm) gut transcriptome.</title>
        <authorList>
            <person name="Tassone E.E."/>
        </authorList>
    </citation>
    <scope>NUCLEOTIDE SEQUENCE</scope>
</reference>
<evidence type="ECO:0000256" key="6">
    <source>
        <dbReference type="ARBA" id="ARBA00023125"/>
    </source>
</evidence>
<keyword evidence="6" id="KW-0238">DNA-binding</keyword>
<keyword evidence="4 9" id="KW-0863">Zinc-finger</keyword>
<evidence type="ECO:0000256" key="7">
    <source>
        <dbReference type="ARBA" id="ARBA00023242"/>
    </source>
</evidence>
<organism evidence="11">
    <name type="scientific">Pectinophora gossypiella</name>
    <name type="common">Cotton pink bollworm</name>
    <name type="synonym">Depressaria gossypiella</name>
    <dbReference type="NCBI Taxonomy" id="13191"/>
    <lineage>
        <taxon>Eukaryota</taxon>
        <taxon>Metazoa</taxon>
        <taxon>Ecdysozoa</taxon>
        <taxon>Arthropoda</taxon>
        <taxon>Hexapoda</taxon>
        <taxon>Insecta</taxon>
        <taxon>Pterygota</taxon>
        <taxon>Neoptera</taxon>
        <taxon>Endopterygota</taxon>
        <taxon>Lepidoptera</taxon>
        <taxon>Glossata</taxon>
        <taxon>Ditrysia</taxon>
        <taxon>Gelechioidea</taxon>
        <taxon>Gelechiidae</taxon>
        <taxon>Apatetrinae</taxon>
        <taxon>Pectinophora</taxon>
    </lineage>
</organism>
<dbReference type="PROSITE" id="PS00028">
    <property type="entry name" value="ZINC_FINGER_C2H2_1"/>
    <property type="match status" value="3"/>
</dbReference>
<gene>
    <name evidence="11" type="ORF">g.17580</name>
</gene>
<evidence type="ECO:0000256" key="1">
    <source>
        <dbReference type="ARBA" id="ARBA00004123"/>
    </source>
</evidence>
<dbReference type="GO" id="GO:0000981">
    <property type="term" value="F:DNA-binding transcription factor activity, RNA polymerase II-specific"/>
    <property type="evidence" value="ECO:0007669"/>
    <property type="project" value="TreeGrafter"/>
</dbReference>
<evidence type="ECO:0000256" key="3">
    <source>
        <dbReference type="ARBA" id="ARBA00022737"/>
    </source>
</evidence>
<dbReference type="PANTHER" id="PTHR24388">
    <property type="entry name" value="ZINC FINGER PROTEIN"/>
    <property type="match status" value="1"/>
</dbReference>
<dbReference type="PANTHER" id="PTHR24388:SF54">
    <property type="entry name" value="PROTEIN ESCARGOT"/>
    <property type="match status" value="1"/>
</dbReference>
<keyword evidence="2" id="KW-0479">Metal-binding</keyword>
<comment type="subcellular location">
    <subcellularLocation>
        <location evidence="1">Nucleus</location>
    </subcellularLocation>
</comment>
<dbReference type="PROSITE" id="PS50157">
    <property type="entry name" value="ZINC_FINGER_C2H2_2"/>
    <property type="match status" value="2"/>
</dbReference>
<comment type="similarity">
    <text evidence="8">Belongs to the snail C2H2-type zinc-finger protein family.</text>
</comment>
<dbReference type="GO" id="GO:0000978">
    <property type="term" value="F:RNA polymerase II cis-regulatory region sequence-specific DNA binding"/>
    <property type="evidence" value="ECO:0007669"/>
    <property type="project" value="TreeGrafter"/>
</dbReference>
<evidence type="ECO:0000256" key="9">
    <source>
        <dbReference type="PROSITE-ProRule" id="PRU00042"/>
    </source>
</evidence>
<dbReference type="GO" id="GO:0008270">
    <property type="term" value="F:zinc ion binding"/>
    <property type="evidence" value="ECO:0007669"/>
    <property type="project" value="UniProtKB-KW"/>
</dbReference>
<feature type="domain" description="C2H2-type" evidence="10">
    <location>
        <begin position="30"/>
        <end position="58"/>
    </location>
</feature>
<dbReference type="OrthoDB" id="3069995at2759"/>
<feature type="domain" description="C2H2-type" evidence="10">
    <location>
        <begin position="88"/>
        <end position="112"/>
    </location>
</feature>
<dbReference type="Pfam" id="PF13894">
    <property type="entry name" value="zf-C2H2_4"/>
    <property type="match status" value="1"/>
</dbReference>
<feature type="non-terminal residue" evidence="11">
    <location>
        <position position="1"/>
    </location>
</feature>
<dbReference type="Gene3D" id="3.30.160.60">
    <property type="entry name" value="Classic Zinc Finger"/>
    <property type="match status" value="2"/>
</dbReference>
<keyword evidence="7" id="KW-0539">Nucleus</keyword>
<dbReference type="InterPro" id="IPR036236">
    <property type="entry name" value="Znf_C2H2_sf"/>
</dbReference>
<keyword evidence="5" id="KW-0862">Zinc</keyword>
<sequence length="112" mass="13371">QVSCKRCAKTFPTMEAKERHRRTEKSCMPYCCPKCAERFLDWKTRKKHMETAHGHENKSLRCADCNITFTISSAYYEHFKLQHSNDCVVCKHCGMKFLSTYRLKRHLKRHNL</sequence>